<comment type="caution">
    <text evidence="1">The sequence shown here is derived from an EMBL/GenBank/DDBJ whole genome shotgun (WGS) entry which is preliminary data.</text>
</comment>
<dbReference type="EMBL" id="AGBW02014026">
    <property type="protein sequence ID" value="OWR42381.1"/>
    <property type="molecule type" value="Genomic_DNA"/>
</dbReference>
<name>A0A212ELN9_DANPL</name>
<gene>
    <name evidence="1" type="ORF">KGM_210235</name>
</gene>
<evidence type="ECO:0000313" key="1">
    <source>
        <dbReference type="EMBL" id="OWR42381.1"/>
    </source>
</evidence>
<accession>A0A212ELN9</accession>
<dbReference type="InParanoid" id="A0A212ELN9"/>
<dbReference type="AlphaFoldDB" id="A0A212ELN9"/>
<sequence length="104" mass="12196">MAIRKPKSFALEEILTDIDKDLWGRLYRLARTKLYCLRLGHVVVLAKFDEVTGEAFVPEYHWQLSFCDAPPLSTMEGDLQLIRILLMLDMSMGERREEMLSEQY</sequence>
<keyword evidence="2" id="KW-1185">Reference proteome</keyword>
<dbReference type="KEGG" id="dpl:KGM_210235"/>
<organism evidence="1 2">
    <name type="scientific">Danaus plexippus plexippus</name>
    <dbReference type="NCBI Taxonomy" id="278856"/>
    <lineage>
        <taxon>Eukaryota</taxon>
        <taxon>Metazoa</taxon>
        <taxon>Ecdysozoa</taxon>
        <taxon>Arthropoda</taxon>
        <taxon>Hexapoda</taxon>
        <taxon>Insecta</taxon>
        <taxon>Pterygota</taxon>
        <taxon>Neoptera</taxon>
        <taxon>Endopterygota</taxon>
        <taxon>Lepidoptera</taxon>
        <taxon>Glossata</taxon>
        <taxon>Ditrysia</taxon>
        <taxon>Papilionoidea</taxon>
        <taxon>Nymphalidae</taxon>
        <taxon>Danainae</taxon>
        <taxon>Danaini</taxon>
        <taxon>Danaina</taxon>
        <taxon>Danaus</taxon>
        <taxon>Danaus</taxon>
    </lineage>
</organism>
<dbReference type="Proteomes" id="UP000007151">
    <property type="component" value="Unassembled WGS sequence"/>
</dbReference>
<reference evidence="1 2" key="1">
    <citation type="journal article" date="2011" name="Cell">
        <title>The monarch butterfly genome yields insights into long-distance migration.</title>
        <authorList>
            <person name="Zhan S."/>
            <person name="Merlin C."/>
            <person name="Boore J.L."/>
            <person name="Reppert S.M."/>
        </authorList>
    </citation>
    <scope>NUCLEOTIDE SEQUENCE [LARGE SCALE GENOMIC DNA]</scope>
    <source>
        <strain evidence="1">F-2</strain>
    </source>
</reference>
<protein>
    <submittedName>
        <fullName evidence="1">Uncharacterized protein</fullName>
    </submittedName>
</protein>
<proteinExistence type="predicted"/>
<evidence type="ECO:0000313" key="2">
    <source>
        <dbReference type="Proteomes" id="UP000007151"/>
    </source>
</evidence>